<dbReference type="EMBL" id="BPVZ01000001">
    <property type="protein sequence ID" value="GKU86816.1"/>
    <property type="molecule type" value="Genomic_DNA"/>
</dbReference>
<sequence length="231" mass="25278">MEATLAAQVQIQLRQISLHSLFHHQPPSAASSSPFQNLPDSQAPNASTSALDFDVDPTDERDFILSQDFFCTPDYITPENQNSLSGFDCDKKLNTVKRKRIHPDAISRNALSPMLSSNQQIVELAKDSIEMNEANMEKTTATGAQKSKGYVSQSAVALCCRVMPPPCIKNPYLKDASKTEIDPFGTQRSKCAGLFHSSIGGDGLSRYHTDFHEIEDENLNGSLSPGSSRVS</sequence>
<reference evidence="2 3" key="1">
    <citation type="journal article" date="2021" name="Commun. Biol.">
        <title>The genome of Shorea leprosula (Dipterocarpaceae) highlights the ecological relevance of drought in aseasonal tropical rainforests.</title>
        <authorList>
            <person name="Ng K.K.S."/>
            <person name="Kobayashi M.J."/>
            <person name="Fawcett J.A."/>
            <person name="Hatakeyama M."/>
            <person name="Paape T."/>
            <person name="Ng C.H."/>
            <person name="Ang C.C."/>
            <person name="Tnah L.H."/>
            <person name="Lee C.T."/>
            <person name="Nishiyama T."/>
            <person name="Sese J."/>
            <person name="O'Brien M.J."/>
            <person name="Copetti D."/>
            <person name="Mohd Noor M.I."/>
            <person name="Ong R.C."/>
            <person name="Putra M."/>
            <person name="Sireger I.Z."/>
            <person name="Indrioko S."/>
            <person name="Kosugi Y."/>
            <person name="Izuno A."/>
            <person name="Isagi Y."/>
            <person name="Lee S.L."/>
            <person name="Shimizu K.K."/>
        </authorList>
    </citation>
    <scope>NUCLEOTIDE SEQUENCE [LARGE SCALE GENOMIC DNA]</scope>
    <source>
        <strain evidence="2">214</strain>
    </source>
</reference>
<dbReference type="AlphaFoldDB" id="A0AAV5HI00"/>
<proteinExistence type="predicted"/>
<gene>
    <name evidence="2" type="ORF">SLEP1_g1291</name>
</gene>
<evidence type="ECO:0000313" key="2">
    <source>
        <dbReference type="EMBL" id="GKU86816.1"/>
    </source>
</evidence>
<evidence type="ECO:0000313" key="3">
    <source>
        <dbReference type="Proteomes" id="UP001054252"/>
    </source>
</evidence>
<organism evidence="2 3">
    <name type="scientific">Rubroshorea leprosula</name>
    <dbReference type="NCBI Taxonomy" id="152421"/>
    <lineage>
        <taxon>Eukaryota</taxon>
        <taxon>Viridiplantae</taxon>
        <taxon>Streptophyta</taxon>
        <taxon>Embryophyta</taxon>
        <taxon>Tracheophyta</taxon>
        <taxon>Spermatophyta</taxon>
        <taxon>Magnoliopsida</taxon>
        <taxon>eudicotyledons</taxon>
        <taxon>Gunneridae</taxon>
        <taxon>Pentapetalae</taxon>
        <taxon>rosids</taxon>
        <taxon>malvids</taxon>
        <taxon>Malvales</taxon>
        <taxon>Dipterocarpaceae</taxon>
        <taxon>Rubroshorea</taxon>
    </lineage>
</organism>
<accession>A0AAV5HI00</accession>
<evidence type="ECO:0000256" key="1">
    <source>
        <dbReference type="SAM" id="MobiDB-lite"/>
    </source>
</evidence>
<comment type="caution">
    <text evidence="2">The sequence shown here is derived from an EMBL/GenBank/DDBJ whole genome shotgun (WGS) entry which is preliminary data.</text>
</comment>
<keyword evidence="3" id="KW-1185">Reference proteome</keyword>
<dbReference type="Proteomes" id="UP001054252">
    <property type="component" value="Unassembled WGS sequence"/>
</dbReference>
<feature type="region of interest" description="Disordered" evidence="1">
    <location>
        <begin position="25"/>
        <end position="53"/>
    </location>
</feature>
<protein>
    <submittedName>
        <fullName evidence="2">Uncharacterized protein</fullName>
    </submittedName>
</protein>
<name>A0AAV5HI00_9ROSI</name>
<feature type="compositionally biased region" description="Polar residues" evidence="1">
    <location>
        <begin position="35"/>
        <end position="50"/>
    </location>
</feature>